<dbReference type="Pfam" id="PF13230">
    <property type="entry name" value="GATase_4"/>
    <property type="match status" value="1"/>
</dbReference>
<dbReference type="AlphaFoldDB" id="A0A6L6PZ90"/>
<evidence type="ECO:0000256" key="1">
    <source>
        <dbReference type="ARBA" id="ARBA00022962"/>
    </source>
</evidence>
<dbReference type="OrthoDB" id="321954at2"/>
<comment type="caution">
    <text evidence="3">The sequence shown here is derived from an EMBL/GenBank/DDBJ whole genome shotgun (WGS) entry which is preliminary data.</text>
</comment>
<keyword evidence="4" id="KW-1185">Reference proteome</keyword>
<organism evidence="3 4">
    <name type="scientific">Pseudoduganella ginsengisoli</name>
    <dbReference type="NCBI Taxonomy" id="1462440"/>
    <lineage>
        <taxon>Bacteria</taxon>
        <taxon>Pseudomonadati</taxon>
        <taxon>Pseudomonadota</taxon>
        <taxon>Betaproteobacteria</taxon>
        <taxon>Burkholderiales</taxon>
        <taxon>Oxalobacteraceae</taxon>
        <taxon>Telluria group</taxon>
        <taxon>Pseudoduganella</taxon>
    </lineage>
</organism>
<dbReference type="GO" id="GO:0016740">
    <property type="term" value="F:transferase activity"/>
    <property type="evidence" value="ECO:0007669"/>
    <property type="project" value="UniProtKB-KW"/>
</dbReference>
<keyword evidence="1 3" id="KW-0315">Glutamine amidotransferase</keyword>
<dbReference type="SUPFAM" id="SSF56235">
    <property type="entry name" value="N-terminal nucleophile aminohydrolases (Ntn hydrolases)"/>
    <property type="match status" value="1"/>
</dbReference>
<dbReference type="Gene3D" id="3.60.20.10">
    <property type="entry name" value="Glutamine Phosphoribosylpyrophosphate, subunit 1, domain 1"/>
    <property type="match status" value="1"/>
</dbReference>
<dbReference type="CDD" id="cd01908">
    <property type="entry name" value="YafJ"/>
    <property type="match status" value="1"/>
</dbReference>
<evidence type="ECO:0000259" key="2">
    <source>
        <dbReference type="PROSITE" id="PS51278"/>
    </source>
</evidence>
<dbReference type="RefSeq" id="WP_155438447.1">
    <property type="nucleotide sequence ID" value="NZ_WNLA01000003.1"/>
</dbReference>
<feature type="domain" description="Glutamine amidotransferase type-2" evidence="2">
    <location>
        <begin position="2"/>
        <end position="270"/>
    </location>
</feature>
<evidence type="ECO:0000313" key="3">
    <source>
        <dbReference type="EMBL" id="MTW02072.1"/>
    </source>
</evidence>
<accession>A0A6L6PZ90</accession>
<dbReference type="InterPro" id="IPR029055">
    <property type="entry name" value="Ntn_hydrolases_N"/>
</dbReference>
<dbReference type="PANTHER" id="PTHR42824:SF1">
    <property type="entry name" value="GLUTAMINE AMIDOTRANSFERASE YAFJ-RELATED"/>
    <property type="match status" value="1"/>
</dbReference>
<dbReference type="PROSITE" id="PS51278">
    <property type="entry name" value="GATASE_TYPE_2"/>
    <property type="match status" value="1"/>
</dbReference>
<dbReference type="InterPro" id="IPR017932">
    <property type="entry name" value="GATase_2_dom"/>
</dbReference>
<evidence type="ECO:0000313" key="4">
    <source>
        <dbReference type="Proteomes" id="UP000484015"/>
    </source>
</evidence>
<keyword evidence="3" id="KW-0808">Transferase</keyword>
<dbReference type="InterPro" id="IPR026869">
    <property type="entry name" value="EgtC-like"/>
</dbReference>
<proteinExistence type="predicted"/>
<dbReference type="EMBL" id="WNLA01000003">
    <property type="protein sequence ID" value="MTW02072.1"/>
    <property type="molecule type" value="Genomic_DNA"/>
</dbReference>
<sequence length="270" mass="30083">MCQLLAMNCNVPTDIVFSFTGFAMRGGRTDTHQDGWGIAFFEGAGVRHFVDHQPAVTSPIADLIKRYPIKSKNVIAHIRKATQGEVNLENCHPFVRELWGKYWVFAHNGDLKAFHPQLDGAYRPVGTTDSERAFCYILQTLRARFGDCCPGRDELRPVLAELVAEIAAHGTFNMMLSSGGELWAHCSTNLHYLVRQYPFETAMLSDEDVKVDFSEVTTPNDRVAVIVTQPLTTNEQWTAFGQGELKLFIDGLPQAVTGLPPEILRDKGGN</sequence>
<name>A0A6L6PZ90_9BURK</name>
<dbReference type="Proteomes" id="UP000484015">
    <property type="component" value="Unassembled WGS sequence"/>
</dbReference>
<protein>
    <submittedName>
        <fullName evidence="3">Class II glutamine amidotransferase</fullName>
    </submittedName>
</protein>
<dbReference type="PANTHER" id="PTHR42824">
    <property type="entry name" value="GLUTAMINE AMIDOTRANSFERASE"/>
    <property type="match status" value="1"/>
</dbReference>
<gene>
    <name evidence="3" type="ORF">GM668_08205</name>
</gene>
<reference evidence="3 4" key="1">
    <citation type="submission" date="2019-11" db="EMBL/GenBank/DDBJ databases">
        <title>Type strains purchased from KCTC, JCM and DSMZ.</title>
        <authorList>
            <person name="Lu H."/>
        </authorList>
    </citation>
    <scope>NUCLEOTIDE SEQUENCE [LARGE SCALE GENOMIC DNA]</scope>
    <source>
        <strain evidence="3 4">KCTC 42409</strain>
    </source>
</reference>